<gene>
    <name evidence="2" type="ORF">ORPV_815</name>
</gene>
<keyword evidence="3" id="KW-1185">Reference proteome</keyword>
<dbReference type="GeneID" id="35382645"/>
<keyword evidence="1" id="KW-1133">Transmembrane helix</keyword>
<dbReference type="EMBL" id="LT906555">
    <property type="protein sequence ID" value="SNW62719.1"/>
    <property type="molecule type" value="Genomic_DNA"/>
</dbReference>
<sequence length="106" mass="11867">MGNASGYIALTLILFIFIASIVLVYIYVRYNGCIVYPSPQCWNNWTCSNPSGETINRSQQVYNLLNQCFLLPDGTVNPTCQPDETFCNAYDPSDPSKIPQICTETN</sequence>
<keyword evidence="1" id="KW-0472">Membrane</keyword>
<protein>
    <submittedName>
        <fullName evidence="2">Uncharacterized protein</fullName>
    </submittedName>
</protein>
<dbReference type="RefSeq" id="YP_009449021.1">
    <property type="nucleotide sequence ID" value="NC_036594.1"/>
</dbReference>
<proteinExistence type="predicted"/>
<feature type="transmembrane region" description="Helical" evidence="1">
    <location>
        <begin position="6"/>
        <end position="28"/>
    </location>
</feature>
<keyword evidence="1" id="KW-0812">Transmembrane</keyword>
<reference evidence="2" key="1">
    <citation type="submission" date="2017-08" db="EMBL/GenBank/DDBJ databases">
        <authorList>
            <consortium name="Urmite Genomes"/>
        </authorList>
    </citation>
    <scope>NUCLEOTIDE SEQUENCE [LARGE SCALE GENOMIC DNA]</scope>
    <source>
        <strain evidence="2">IHUMI-LCC2</strain>
    </source>
</reference>
<evidence type="ECO:0000256" key="1">
    <source>
        <dbReference type="SAM" id="Phobius"/>
    </source>
</evidence>
<evidence type="ECO:0000313" key="3">
    <source>
        <dbReference type="Proteomes" id="UP000236316"/>
    </source>
</evidence>
<dbReference type="Proteomes" id="UP000236316">
    <property type="component" value="Segment"/>
</dbReference>
<accession>A0A2I2L5I7</accession>
<organism evidence="2">
    <name type="scientific">Orpheovirus IHUMI-LCC2</name>
    <dbReference type="NCBI Taxonomy" id="2023057"/>
    <lineage>
        <taxon>Viruses</taxon>
        <taxon>Varidnaviria</taxon>
        <taxon>Bamfordvirae</taxon>
        <taxon>Nucleocytoviricota</taxon>
        <taxon>Megaviricetes</taxon>
        <taxon>Pimascovirales</taxon>
        <taxon>Ocovirineae</taxon>
        <taxon>Orpheoviridae</taxon>
        <taxon>Alphaorpheovirus</taxon>
        <taxon>Alphaorpheovirus massiliense</taxon>
    </lineage>
</organism>
<dbReference type="KEGG" id="vg:35382645"/>
<name>A0A2I2L5I7_9VIRU</name>
<evidence type="ECO:0000313" key="2">
    <source>
        <dbReference type="EMBL" id="SNW62719.1"/>
    </source>
</evidence>